<dbReference type="EMBL" id="FOQD01000015">
    <property type="protein sequence ID" value="SFJ09708.1"/>
    <property type="molecule type" value="Genomic_DNA"/>
</dbReference>
<dbReference type="Pfam" id="PF25973">
    <property type="entry name" value="BSH_CzcB"/>
    <property type="match status" value="1"/>
</dbReference>
<dbReference type="SUPFAM" id="SSF111369">
    <property type="entry name" value="HlyD-like secretion proteins"/>
    <property type="match status" value="1"/>
</dbReference>
<feature type="region of interest" description="Disordered" evidence="3">
    <location>
        <begin position="438"/>
        <end position="465"/>
    </location>
</feature>
<gene>
    <name evidence="6" type="ORF">SAMN05421753_115126</name>
</gene>
<dbReference type="OrthoDB" id="211608at2"/>
<evidence type="ECO:0000256" key="4">
    <source>
        <dbReference type="SAM" id="Phobius"/>
    </source>
</evidence>
<feature type="transmembrane region" description="Helical" evidence="4">
    <location>
        <begin position="12"/>
        <end position="30"/>
    </location>
</feature>
<evidence type="ECO:0000256" key="2">
    <source>
        <dbReference type="ARBA" id="ARBA00022448"/>
    </source>
</evidence>
<name>A0A1I3NJZ8_9PLAN</name>
<protein>
    <submittedName>
        <fullName evidence="6">Membrane fusion protein, cobalt-zinc-cadmium efflux system</fullName>
    </submittedName>
</protein>
<dbReference type="STRING" id="1576369.SAMN05421753_115126"/>
<dbReference type="Proteomes" id="UP000199518">
    <property type="component" value="Unassembled WGS sequence"/>
</dbReference>
<feature type="compositionally biased region" description="Basic and acidic residues" evidence="3">
    <location>
        <begin position="451"/>
        <end position="465"/>
    </location>
</feature>
<proteinExistence type="inferred from homology"/>
<dbReference type="GO" id="GO:0030288">
    <property type="term" value="C:outer membrane-bounded periplasmic space"/>
    <property type="evidence" value="ECO:0007669"/>
    <property type="project" value="TreeGrafter"/>
</dbReference>
<dbReference type="GO" id="GO:0015679">
    <property type="term" value="P:plasma membrane copper ion transport"/>
    <property type="evidence" value="ECO:0007669"/>
    <property type="project" value="TreeGrafter"/>
</dbReference>
<evidence type="ECO:0000313" key="7">
    <source>
        <dbReference type="Proteomes" id="UP000199518"/>
    </source>
</evidence>
<dbReference type="InterPro" id="IPR006143">
    <property type="entry name" value="RND_pump_MFP"/>
</dbReference>
<keyword evidence="4" id="KW-0472">Membrane</keyword>
<dbReference type="Gene3D" id="2.40.30.170">
    <property type="match status" value="1"/>
</dbReference>
<evidence type="ECO:0000256" key="1">
    <source>
        <dbReference type="ARBA" id="ARBA00009477"/>
    </source>
</evidence>
<evidence type="ECO:0000313" key="6">
    <source>
        <dbReference type="EMBL" id="SFJ09708.1"/>
    </source>
</evidence>
<dbReference type="AlphaFoldDB" id="A0A1I3NJZ8"/>
<comment type="similarity">
    <text evidence="1">Belongs to the membrane fusion protein (MFP) (TC 8.A.1) family.</text>
</comment>
<dbReference type="GO" id="GO:0016020">
    <property type="term" value="C:membrane"/>
    <property type="evidence" value="ECO:0007669"/>
    <property type="project" value="InterPro"/>
</dbReference>
<dbReference type="Gene3D" id="2.40.420.20">
    <property type="match status" value="1"/>
</dbReference>
<feature type="domain" description="CzcB-like barrel-sandwich hybrid" evidence="5">
    <location>
        <begin position="130"/>
        <end position="275"/>
    </location>
</feature>
<reference evidence="7" key="1">
    <citation type="submission" date="2016-10" db="EMBL/GenBank/DDBJ databases">
        <authorList>
            <person name="Varghese N."/>
            <person name="Submissions S."/>
        </authorList>
    </citation>
    <scope>NUCLEOTIDE SEQUENCE [LARGE SCALE GENOMIC DNA]</scope>
    <source>
        <strain evidence="7">DSM 26348</strain>
    </source>
</reference>
<dbReference type="GO" id="GO:0046914">
    <property type="term" value="F:transition metal ion binding"/>
    <property type="evidence" value="ECO:0007669"/>
    <property type="project" value="TreeGrafter"/>
</dbReference>
<dbReference type="InterPro" id="IPR058647">
    <property type="entry name" value="BSH_CzcB-like"/>
</dbReference>
<accession>A0A1I3NJZ8</accession>
<sequence length="465" mass="50813">MLSQKSKNVRRCLMAGVAASVVGTAGYFTLSRSPGHLVQAGTPARTASAETAVPPVVRSGPNELTLSSHVAEKMGLQTTPADMASHAIRLPSFQGVLALDHDRLSRVHARFGGEVVKIGHSTDGSDPPLRVGDQVQKGDLLAVIWSTDLGNKKSEFVDALTKLKSEEQLRDRLKLLHDEGAGPGRSYRDAERDVQTRMVEVANVERTLRTWRLTDSDIADIRGEAERLMKTETLSHDMEGWARLEVRAPMSGIILEKNIVVGDIVDATTDMFKIGQLSTLAVWAHVYEEDLPLLESLPRPVKWTVTLPSRPGSEYLGTLDKVGSVIDSAQHTALLTGSVENPDGALKVGQFVTVMMQLPPSENELELPTKAVVEDGRQSVVFIQVGDTETRFERRPVNVIRRFRDEIYVTADQAGLHPGERIVTSGALMLQNAMDQLPPPAVSTANTSLETEQHEVLNSENRHPG</sequence>
<dbReference type="Gene3D" id="2.40.50.100">
    <property type="match status" value="1"/>
</dbReference>
<dbReference type="PANTHER" id="PTHR30097">
    <property type="entry name" value="CATION EFFLUX SYSTEM PROTEIN CUSB"/>
    <property type="match status" value="1"/>
</dbReference>
<dbReference type="InterPro" id="IPR051909">
    <property type="entry name" value="MFP_Cation_Efflux"/>
</dbReference>
<keyword evidence="4" id="KW-0812">Transmembrane</keyword>
<dbReference type="GO" id="GO:0022857">
    <property type="term" value="F:transmembrane transporter activity"/>
    <property type="evidence" value="ECO:0007669"/>
    <property type="project" value="InterPro"/>
</dbReference>
<organism evidence="6 7">
    <name type="scientific">Planctomicrobium piriforme</name>
    <dbReference type="NCBI Taxonomy" id="1576369"/>
    <lineage>
        <taxon>Bacteria</taxon>
        <taxon>Pseudomonadati</taxon>
        <taxon>Planctomycetota</taxon>
        <taxon>Planctomycetia</taxon>
        <taxon>Planctomycetales</taxon>
        <taxon>Planctomycetaceae</taxon>
        <taxon>Planctomicrobium</taxon>
    </lineage>
</organism>
<evidence type="ECO:0000259" key="5">
    <source>
        <dbReference type="Pfam" id="PF25973"/>
    </source>
</evidence>
<keyword evidence="4" id="KW-1133">Transmembrane helix</keyword>
<dbReference type="PANTHER" id="PTHR30097:SF4">
    <property type="entry name" value="SLR6042 PROTEIN"/>
    <property type="match status" value="1"/>
</dbReference>
<dbReference type="GO" id="GO:0060003">
    <property type="term" value="P:copper ion export"/>
    <property type="evidence" value="ECO:0007669"/>
    <property type="project" value="TreeGrafter"/>
</dbReference>
<dbReference type="NCBIfam" id="TIGR01730">
    <property type="entry name" value="RND_mfp"/>
    <property type="match status" value="1"/>
</dbReference>
<keyword evidence="7" id="KW-1185">Reference proteome</keyword>
<evidence type="ECO:0000256" key="3">
    <source>
        <dbReference type="SAM" id="MobiDB-lite"/>
    </source>
</evidence>
<keyword evidence="2" id="KW-0813">Transport</keyword>